<dbReference type="Proteomes" id="UP000005237">
    <property type="component" value="Unassembled WGS sequence"/>
</dbReference>
<dbReference type="EnsemblMetazoa" id="CJA23976.1">
    <property type="protein sequence ID" value="CJA23976.1"/>
    <property type="gene ID" value="WBGene00179548"/>
</dbReference>
<evidence type="ECO:0000313" key="1">
    <source>
        <dbReference type="EnsemblMetazoa" id="CJA23976.1"/>
    </source>
</evidence>
<organism evidence="1 2">
    <name type="scientific">Caenorhabditis japonica</name>
    <dbReference type="NCBI Taxonomy" id="281687"/>
    <lineage>
        <taxon>Eukaryota</taxon>
        <taxon>Metazoa</taxon>
        <taxon>Ecdysozoa</taxon>
        <taxon>Nematoda</taxon>
        <taxon>Chromadorea</taxon>
        <taxon>Rhabditida</taxon>
        <taxon>Rhabditina</taxon>
        <taxon>Rhabditomorpha</taxon>
        <taxon>Rhabditoidea</taxon>
        <taxon>Rhabditidae</taxon>
        <taxon>Peloderinae</taxon>
        <taxon>Caenorhabditis</taxon>
    </lineage>
</organism>
<accession>A0A8R1IAM2</accession>
<evidence type="ECO:0000313" key="2">
    <source>
        <dbReference type="Proteomes" id="UP000005237"/>
    </source>
</evidence>
<sequence length="66" mass="7579">MDRMDEQTSQCTKCYILLSLNEKSEKNKDFKDLCLKSRHTQRANIIPIGYALAYGLDGGTFFSKQN</sequence>
<reference evidence="2" key="1">
    <citation type="submission" date="2010-08" db="EMBL/GenBank/DDBJ databases">
        <authorList>
            <consortium name="Caenorhabditis japonica Sequencing Consortium"/>
            <person name="Wilson R.K."/>
        </authorList>
    </citation>
    <scope>NUCLEOTIDE SEQUENCE [LARGE SCALE GENOMIC DNA]</scope>
    <source>
        <strain evidence="2">DF5081</strain>
    </source>
</reference>
<protein>
    <submittedName>
        <fullName evidence="1">Uncharacterized protein</fullName>
    </submittedName>
</protein>
<proteinExistence type="predicted"/>
<dbReference type="AlphaFoldDB" id="A0A8R1IAM2"/>
<reference evidence="1" key="2">
    <citation type="submission" date="2022-06" db="UniProtKB">
        <authorList>
            <consortium name="EnsemblMetazoa"/>
        </authorList>
    </citation>
    <scope>IDENTIFICATION</scope>
    <source>
        <strain evidence="1">DF5081</strain>
    </source>
</reference>
<keyword evidence="2" id="KW-1185">Reference proteome</keyword>
<name>A0A8R1IAM2_CAEJA</name>